<evidence type="ECO:0000313" key="1">
    <source>
        <dbReference type="EMBL" id="VYT63196.1"/>
    </source>
</evidence>
<dbReference type="EMBL" id="CACRTM010000010">
    <property type="protein sequence ID" value="VYT63196.1"/>
    <property type="molecule type" value="Genomic_DNA"/>
</dbReference>
<reference evidence="1" key="1">
    <citation type="submission" date="2019-11" db="EMBL/GenBank/DDBJ databases">
        <authorList>
            <person name="Feng L."/>
        </authorList>
    </citation>
    <scope>NUCLEOTIDE SEQUENCE</scope>
    <source>
        <strain evidence="1">KOxytocaLFYP65</strain>
    </source>
</reference>
<dbReference type="AlphaFoldDB" id="A0A6N2YB74"/>
<sequence length="161" mass="18040">MRDTFHHAAVAHERISEVVNNVVARAVELRRQGFLRNRHTHRIRNALPQRSGSGFHARGVAHFRVARGSGVQLTEVLQLFDWQIVTGEVQQAVDQHRAVTVGQHEAVAIGPGRVLRIMVQEITPQDFGNVSHTHRGTRVAGFGFLYCVHAQRTNSVSKLFT</sequence>
<accession>A0A6N2YB74</accession>
<protein>
    <submittedName>
        <fullName evidence="1">Uncharacterized protein</fullName>
    </submittedName>
</protein>
<organism evidence="1">
    <name type="scientific">Klebsiella oxytoca</name>
    <dbReference type="NCBI Taxonomy" id="571"/>
    <lineage>
        <taxon>Bacteria</taxon>
        <taxon>Pseudomonadati</taxon>
        <taxon>Pseudomonadota</taxon>
        <taxon>Gammaproteobacteria</taxon>
        <taxon>Enterobacterales</taxon>
        <taxon>Enterobacteriaceae</taxon>
        <taxon>Klebsiella/Raoultella group</taxon>
        <taxon>Klebsiella</taxon>
    </lineage>
</organism>
<gene>
    <name evidence="1" type="ORF">KOLFYP65_03005</name>
</gene>
<proteinExistence type="predicted"/>
<name>A0A6N2YB74_KLEOX</name>